<keyword evidence="4 5" id="KW-0472">Membrane</keyword>
<sequence length="159" mass="17989">MDRAGRRTLHLLGLGGMLIFSILITLSLALRQFVSWFNILSIVVSLLYVASFALGPGSIPWLIVAELFSQGPRPAAMSVSVLVNWISNFIVGYTFPHLQRALGNYTFIPFSVLLLLFWLFTYFYVKETKNKTFQEVSASWRQKDDNISQVNTESSHLVP</sequence>
<evidence type="ECO:0000256" key="2">
    <source>
        <dbReference type="ARBA" id="ARBA00022692"/>
    </source>
</evidence>
<feature type="transmembrane region" description="Helical" evidence="5">
    <location>
        <begin position="107"/>
        <end position="125"/>
    </location>
</feature>
<dbReference type="GO" id="GO:0016020">
    <property type="term" value="C:membrane"/>
    <property type="evidence" value="ECO:0007669"/>
    <property type="project" value="UniProtKB-SubCell"/>
</dbReference>
<evidence type="ECO:0000259" key="6">
    <source>
        <dbReference type="PROSITE" id="PS50850"/>
    </source>
</evidence>
<dbReference type="InterPro" id="IPR005828">
    <property type="entry name" value="MFS_sugar_transport-like"/>
</dbReference>
<dbReference type="Pfam" id="PF00083">
    <property type="entry name" value="Sugar_tr"/>
    <property type="match status" value="1"/>
</dbReference>
<keyword evidence="2 5" id="KW-0812">Transmembrane</keyword>
<evidence type="ECO:0000313" key="7">
    <source>
        <dbReference type="EMBL" id="CEK67849.1"/>
    </source>
</evidence>
<evidence type="ECO:0000256" key="4">
    <source>
        <dbReference type="ARBA" id="ARBA00023136"/>
    </source>
</evidence>
<feature type="domain" description="Major facilitator superfamily (MFS) profile" evidence="6">
    <location>
        <begin position="1"/>
        <end position="129"/>
    </location>
</feature>
<dbReference type="InterPro" id="IPR020846">
    <property type="entry name" value="MFS_dom"/>
</dbReference>
<dbReference type="AlphaFoldDB" id="A0A0B6ZGY3"/>
<evidence type="ECO:0000256" key="1">
    <source>
        <dbReference type="ARBA" id="ARBA00004141"/>
    </source>
</evidence>
<dbReference type="SUPFAM" id="SSF103473">
    <property type="entry name" value="MFS general substrate transporter"/>
    <property type="match status" value="1"/>
</dbReference>
<gene>
    <name evidence="7" type="primary">ORF64150</name>
</gene>
<proteinExistence type="predicted"/>
<feature type="transmembrane region" description="Helical" evidence="5">
    <location>
        <begin position="12"/>
        <end position="30"/>
    </location>
</feature>
<dbReference type="GO" id="GO:0015149">
    <property type="term" value="F:hexose transmembrane transporter activity"/>
    <property type="evidence" value="ECO:0007669"/>
    <property type="project" value="TreeGrafter"/>
</dbReference>
<dbReference type="PANTHER" id="PTHR23503">
    <property type="entry name" value="SOLUTE CARRIER FAMILY 2"/>
    <property type="match status" value="1"/>
</dbReference>
<dbReference type="EMBL" id="HACG01020984">
    <property type="protein sequence ID" value="CEK67849.1"/>
    <property type="molecule type" value="Transcribed_RNA"/>
</dbReference>
<evidence type="ECO:0000256" key="3">
    <source>
        <dbReference type="ARBA" id="ARBA00022989"/>
    </source>
</evidence>
<dbReference type="PANTHER" id="PTHR23503:SF128">
    <property type="entry name" value="GLUCOSE TRANSPORTER TYPE 1"/>
    <property type="match status" value="1"/>
</dbReference>
<feature type="transmembrane region" description="Helical" evidence="5">
    <location>
        <begin position="75"/>
        <end position="95"/>
    </location>
</feature>
<dbReference type="InterPro" id="IPR045263">
    <property type="entry name" value="GLUT"/>
</dbReference>
<dbReference type="PROSITE" id="PS50850">
    <property type="entry name" value="MFS"/>
    <property type="match status" value="1"/>
</dbReference>
<dbReference type="InterPro" id="IPR036259">
    <property type="entry name" value="MFS_trans_sf"/>
</dbReference>
<dbReference type="Gene3D" id="1.20.1250.20">
    <property type="entry name" value="MFS general substrate transporter like domains"/>
    <property type="match status" value="1"/>
</dbReference>
<dbReference type="InterPro" id="IPR003663">
    <property type="entry name" value="Sugar/inositol_transpt"/>
</dbReference>
<feature type="transmembrane region" description="Helical" evidence="5">
    <location>
        <begin position="36"/>
        <end position="63"/>
    </location>
</feature>
<accession>A0A0B6ZGY3</accession>
<reference evidence="7" key="1">
    <citation type="submission" date="2014-12" db="EMBL/GenBank/DDBJ databases">
        <title>Insight into the proteome of Arion vulgaris.</title>
        <authorList>
            <person name="Aradska J."/>
            <person name="Bulat T."/>
            <person name="Smidak R."/>
            <person name="Sarate P."/>
            <person name="Gangsoo J."/>
            <person name="Sialana F."/>
            <person name="Bilban M."/>
            <person name="Lubec G."/>
        </authorList>
    </citation>
    <scope>NUCLEOTIDE SEQUENCE</scope>
    <source>
        <tissue evidence="7">Skin</tissue>
    </source>
</reference>
<protein>
    <recommendedName>
        <fullName evidence="6">Major facilitator superfamily (MFS) profile domain-containing protein</fullName>
    </recommendedName>
</protein>
<name>A0A0B6ZGY3_9EUPU</name>
<keyword evidence="3 5" id="KW-1133">Transmembrane helix</keyword>
<evidence type="ECO:0000256" key="5">
    <source>
        <dbReference type="SAM" id="Phobius"/>
    </source>
</evidence>
<dbReference type="PRINTS" id="PR00171">
    <property type="entry name" value="SUGRTRNSPORT"/>
</dbReference>
<organism evidence="7">
    <name type="scientific">Arion vulgaris</name>
    <dbReference type="NCBI Taxonomy" id="1028688"/>
    <lineage>
        <taxon>Eukaryota</taxon>
        <taxon>Metazoa</taxon>
        <taxon>Spiralia</taxon>
        <taxon>Lophotrochozoa</taxon>
        <taxon>Mollusca</taxon>
        <taxon>Gastropoda</taxon>
        <taxon>Heterobranchia</taxon>
        <taxon>Euthyneura</taxon>
        <taxon>Panpulmonata</taxon>
        <taxon>Eupulmonata</taxon>
        <taxon>Stylommatophora</taxon>
        <taxon>Helicina</taxon>
        <taxon>Arionoidea</taxon>
        <taxon>Arionidae</taxon>
        <taxon>Arion</taxon>
    </lineage>
</organism>
<comment type="subcellular location">
    <subcellularLocation>
        <location evidence="1">Membrane</location>
        <topology evidence="1">Multi-pass membrane protein</topology>
    </subcellularLocation>
</comment>